<comment type="caution">
    <text evidence="1">The sequence shown here is derived from an EMBL/GenBank/DDBJ whole genome shotgun (WGS) entry which is preliminary data.</text>
</comment>
<evidence type="ECO:0000313" key="1">
    <source>
        <dbReference type="EMBL" id="OGE48889.1"/>
    </source>
</evidence>
<dbReference type="OrthoDB" id="5304511at2759"/>
<dbReference type="RefSeq" id="XP_022484343.1">
    <property type="nucleotide sequence ID" value="XM_022635794.1"/>
</dbReference>
<gene>
    <name evidence="1" type="ORF">PENARI_c025G03759</name>
</gene>
<proteinExistence type="predicted"/>
<reference evidence="1 2" key="1">
    <citation type="journal article" date="2016" name="Sci. Rep.">
        <title>Penicillium arizonense, a new, genome sequenced fungal species, reveals a high chemical diversity in secreted metabolites.</title>
        <authorList>
            <person name="Grijseels S."/>
            <person name="Nielsen J.C."/>
            <person name="Randelovic M."/>
            <person name="Nielsen J."/>
            <person name="Nielsen K.F."/>
            <person name="Workman M."/>
            <person name="Frisvad J.C."/>
        </authorList>
    </citation>
    <scope>NUCLEOTIDE SEQUENCE [LARGE SCALE GENOMIC DNA]</scope>
    <source>
        <strain evidence="1 2">CBS 141311</strain>
    </source>
</reference>
<name>A0A1F5L7F8_PENAI</name>
<dbReference type="EMBL" id="LXJU01000025">
    <property type="protein sequence ID" value="OGE48889.1"/>
    <property type="molecule type" value="Genomic_DNA"/>
</dbReference>
<dbReference type="AlphaFoldDB" id="A0A1F5L7F8"/>
<sequence>MALESLSPEILLITLEYISSPLDLIAAVHASPSLYRTFIAYKQHLQGNTLTRAIHPTCRADAYSALDVQRIPQQIKSGTKIAKLKAECFSIFATDRKRRSQKHDDFKADNDMLETLFNFQASVERLIDTFCHWSLGNLFSADQGHSPLPQPATIPRARLSHTERARLQRAFYRCEVYARFHRVLQLQDKSSAMNFIQILMSYGSQFQQHEFEEMICVRQFLAKCVESLCERVEDDFLAFYTGKGLFDAGVGKKPAQELDTPTENYDTGRILKDCGLSLLTRDYRNAPYHDNHVKYLVSCGPAYILSLNELPPRELKHVLLKSERHSHDLDINDYFVTEGMINDRSDERSEMTLYRGKVVSIDRDEVDKHNLGWKWGTSFATGVKPDSPSNVLLRNMGYVFWDMRRLVDSGLVAEPYVVAMGADCFPAGYKRPFSRCSVEEQLSRWKVDVEGLREWKDE</sequence>
<evidence type="ECO:0000313" key="2">
    <source>
        <dbReference type="Proteomes" id="UP000177622"/>
    </source>
</evidence>
<keyword evidence="2" id="KW-1185">Reference proteome</keyword>
<accession>A0A1F5L7F8</accession>
<dbReference type="Proteomes" id="UP000177622">
    <property type="component" value="Unassembled WGS sequence"/>
</dbReference>
<organism evidence="1 2">
    <name type="scientific">Penicillium arizonense</name>
    <dbReference type="NCBI Taxonomy" id="1835702"/>
    <lineage>
        <taxon>Eukaryota</taxon>
        <taxon>Fungi</taxon>
        <taxon>Dikarya</taxon>
        <taxon>Ascomycota</taxon>
        <taxon>Pezizomycotina</taxon>
        <taxon>Eurotiomycetes</taxon>
        <taxon>Eurotiomycetidae</taxon>
        <taxon>Eurotiales</taxon>
        <taxon>Aspergillaceae</taxon>
        <taxon>Penicillium</taxon>
    </lineage>
</organism>
<dbReference type="GeneID" id="34580528"/>
<protein>
    <submittedName>
        <fullName evidence="1">Uncharacterized protein</fullName>
    </submittedName>
</protein>